<dbReference type="AlphaFoldDB" id="A0A8T8K6I4"/>
<evidence type="ECO:0000313" key="3">
    <source>
        <dbReference type="Proteomes" id="UP000681041"/>
    </source>
</evidence>
<protein>
    <submittedName>
        <fullName evidence="2">Cell wall biosynthesis protein</fullName>
    </submittedName>
</protein>
<gene>
    <name evidence="2" type="ORF">HYG87_07610</name>
</gene>
<organism evidence="2 3">
    <name type="scientific">Methanobacterium alkalithermotolerans</name>
    <dbReference type="NCBI Taxonomy" id="2731220"/>
    <lineage>
        <taxon>Archaea</taxon>
        <taxon>Methanobacteriati</taxon>
        <taxon>Methanobacteriota</taxon>
        <taxon>Methanomada group</taxon>
        <taxon>Methanobacteria</taxon>
        <taxon>Methanobacteriales</taxon>
        <taxon>Methanobacteriaceae</taxon>
        <taxon>Methanobacterium</taxon>
    </lineage>
</organism>
<keyword evidence="3" id="KW-1185">Reference proteome</keyword>
<proteinExistence type="predicted"/>
<evidence type="ECO:0000256" key="1">
    <source>
        <dbReference type="SAM" id="Phobius"/>
    </source>
</evidence>
<reference evidence="2" key="1">
    <citation type="submission" date="2020-07" db="EMBL/GenBank/DDBJ databases">
        <title>Methanobacterium. sp. MethCan genome.</title>
        <authorList>
            <person name="Postec A."/>
            <person name="Quemeneur M."/>
        </authorList>
    </citation>
    <scope>NUCLEOTIDE SEQUENCE</scope>
    <source>
        <strain evidence="2">MethCAN</strain>
    </source>
</reference>
<keyword evidence="1" id="KW-1133">Transmembrane helix</keyword>
<dbReference type="RefSeq" id="WP_211532593.1">
    <property type="nucleotide sequence ID" value="NZ_CP058560.1"/>
</dbReference>
<feature type="transmembrane region" description="Helical" evidence="1">
    <location>
        <begin position="196"/>
        <end position="222"/>
    </location>
</feature>
<dbReference type="GeneID" id="64820621"/>
<dbReference type="OrthoDB" id="81991at2157"/>
<keyword evidence="1" id="KW-0472">Membrane</keyword>
<dbReference type="KEGG" id="meme:HYG87_07610"/>
<feature type="transmembrane region" description="Helical" evidence="1">
    <location>
        <begin position="101"/>
        <end position="121"/>
    </location>
</feature>
<dbReference type="Proteomes" id="UP000681041">
    <property type="component" value="Chromosome"/>
</dbReference>
<evidence type="ECO:0000313" key="2">
    <source>
        <dbReference type="EMBL" id="QUH23637.1"/>
    </source>
</evidence>
<keyword evidence="1" id="KW-0812">Transmembrane</keyword>
<feature type="transmembrane region" description="Helical" evidence="1">
    <location>
        <begin position="133"/>
        <end position="152"/>
    </location>
</feature>
<feature type="transmembrane region" description="Helical" evidence="1">
    <location>
        <begin position="159"/>
        <end position="176"/>
    </location>
</feature>
<sequence length="293" mass="32226">MYNAIIGALILSTSLSIILALILTKLGEKNRAGNLYVMVRGGTPRAVGLAPFITLLLFLPYPFKDLVAVMGILAFLDDVLGRKKSSRIPVEWGQIFRGMGMILVVIIGYPYLGIAAILVALMIQPMNIADMQPGSACSSIIAMSLLVIFLMIFQGNTTFLLVPSLLLAVCVGYAPLDYKGKVMLGEVGNHSMAIVLGLSFFLLGGLSGLTIMFLVNVIWIAFLRRKNLHIFLEKKLSIKNPTGGDYFMDVLTGGGMVDLIRKIVLKNKQIIIKNRFLIKLGFRRLLYNPFARE</sequence>
<feature type="transmembrane region" description="Helical" evidence="1">
    <location>
        <begin position="6"/>
        <end position="23"/>
    </location>
</feature>
<feature type="transmembrane region" description="Helical" evidence="1">
    <location>
        <begin position="35"/>
        <end position="57"/>
    </location>
</feature>
<dbReference type="EMBL" id="CP058560">
    <property type="protein sequence ID" value="QUH23637.1"/>
    <property type="molecule type" value="Genomic_DNA"/>
</dbReference>
<name>A0A8T8K6I4_9EURY</name>
<accession>A0A8T8K6I4</accession>